<evidence type="ECO:0000313" key="2">
    <source>
        <dbReference type="Proteomes" id="UP000192411"/>
    </source>
</evidence>
<reference evidence="1 2" key="1">
    <citation type="submission" date="2017-02" db="EMBL/GenBank/DDBJ databases">
        <title>The new phylogeny of genus Mycobacterium.</title>
        <authorList>
            <person name="Tortoli E."/>
            <person name="Trovato A."/>
            <person name="Cirillo D.M."/>
        </authorList>
    </citation>
    <scope>NUCLEOTIDE SEQUENCE [LARGE SCALE GENOMIC DNA]</scope>
    <source>
        <strain evidence="1 2">DSM 44338</strain>
    </source>
</reference>
<sequence length="1374" mass="151938">MLHYMADIERFWYLRGNQFYLDSDGFLADPDDLILGRISGNPDAIPTSELRDSRALVMLGEMGTGKSKVLELPDRLVPPGVEVLAIDLAPYGSEDRLVNEVLRHPSIERWKANSTELALVLDGFDEAQERIPQLGQIVANAIRSWPTNRMIIRIACRSLVWSHVLEGMLEASFDDLRVVGLLPLRREDARAIAAELCDDPDSFLQEVDGARASAFASRPQTLRMLARSFQRDGTLPERAAELYDRGMRSLAEETNEGRLESGLAGSLTIDERIAVARRIAAGLTFGRSAAVWTGRQDQVGSGDLLITEIAEGTEPTLSGSVAVTEDAVRDILSTGLFASMGPRRLGFAHASFAEYLTAAWIVANGLSDNKVRALLVGPDGRARPQLRVTAAWLVAIAPGRFGWLTAVDPECFLGQVDLPTDELRAAVIDGLFMDADRRQWGFSERLDGLNHSAIADQIRPKLAGGSPDQRRLAVKLARDCKIVELLPELTGLALDPAQDDGLRTRAGYAAISIGSGAPFTDLVPLVRDDSVRGADVTDELLAVGLAASWPHAIETAEVFSMLGTPKQRNFYGGYLRFVGEFAKGLQHQDLPVAIYWLEAHLEEIDSGDFEELANAIIGLVAAADIDDDIGAVLVRIATARAENYEGLMFHRRSRQRASELLMPESRHKLVNAIIDRTTDDTVVLYLSDRPASGSGLLTADDLNWIIAEAATASGRRLDALNRVFDLTFAADRRDHVDLFLDLDDEHPIRLSRQDWVQVELESDTAAQMRRMHELINAHRRQHAPQPEDDDESVAELLERIENGDHQAFIELGRTLAMREPTQEPKVDLTTMPGWLVLDPADRERVTSAAQTYLSTRLCEPDAWLDDTSILHFAAYAGYRALTLLLRTRPTALDELSPENWTEWAPIIAAIKRTIDGPLWEDKAELLKRADAHAHPVLVEALTRSIRAAAAAGLHLFWMDEVDFLFDDDLLDLALDVINSTPGPLASGLLAVLTRKRPEAAFPLLRSQFAARDPSRRADRIAAGTLLVDHDLVGSWDLLQSEFDQDHPLALEVLGNATTVRYRQSDNLLPENVIADIYLWMRQAFDPDDDPPQPAGVHVVSPREEIGLWRDHLLATLRDRGTAAAIDALASVANALPTDASLLQIQATAMTVFSQKAWESYSIRDLVLLAQQGWSALVNTEADLQTVVVDAFAEVQRELTGANPQSHLLWDTHSRRPKSEDEISDHIRNRLVELTGGNRLVVNREVQVRRNRPSGAAERADVQVDAATDKPGPFATISLPIEVKGAWHRDLLTAMESQLVAMYMEDLHVAHGCYVVLWPDVESWDGSDSRRRVVASLDRDEVIETLAAQAQRLRDQGFFVEVVHLGIEYGRPKGS</sequence>
<keyword evidence="2" id="KW-1185">Reference proteome</keyword>
<dbReference type="Proteomes" id="UP000192411">
    <property type="component" value="Unassembled WGS sequence"/>
</dbReference>
<organism evidence="1 2">
    <name type="scientific">Mycolicibacterium tusciae</name>
    <dbReference type="NCBI Taxonomy" id="75922"/>
    <lineage>
        <taxon>Bacteria</taxon>
        <taxon>Bacillati</taxon>
        <taxon>Actinomycetota</taxon>
        <taxon>Actinomycetes</taxon>
        <taxon>Mycobacteriales</taxon>
        <taxon>Mycobacteriaceae</taxon>
        <taxon>Mycolicibacterium</taxon>
    </lineage>
</organism>
<gene>
    <name evidence="1" type="ORF">BST47_16925</name>
</gene>
<comment type="caution">
    <text evidence="1">The sequence shown here is derived from an EMBL/GenBank/DDBJ whole genome shotgun (WGS) entry which is preliminary data.</text>
</comment>
<proteinExistence type="predicted"/>
<accession>A0A1X0JMV2</accession>
<name>A0A1X0JMV2_9MYCO</name>
<evidence type="ECO:0000313" key="1">
    <source>
        <dbReference type="EMBL" id="ORB64268.1"/>
    </source>
</evidence>
<dbReference type="EMBL" id="MVIM01000008">
    <property type="protein sequence ID" value="ORB64268.1"/>
    <property type="molecule type" value="Genomic_DNA"/>
</dbReference>
<protein>
    <submittedName>
        <fullName evidence="1">Uncharacterized protein</fullName>
    </submittedName>
</protein>